<keyword evidence="2" id="KW-1185">Reference proteome</keyword>
<dbReference type="EMBL" id="KL363356">
    <property type="protein sequence ID" value="KFD46735.1"/>
    <property type="molecule type" value="Genomic_DNA"/>
</dbReference>
<evidence type="ECO:0000313" key="1">
    <source>
        <dbReference type="EMBL" id="KFD46735.1"/>
    </source>
</evidence>
<organism evidence="1 2">
    <name type="scientific">Trichuris suis</name>
    <name type="common">pig whipworm</name>
    <dbReference type="NCBI Taxonomy" id="68888"/>
    <lineage>
        <taxon>Eukaryota</taxon>
        <taxon>Metazoa</taxon>
        <taxon>Ecdysozoa</taxon>
        <taxon>Nematoda</taxon>
        <taxon>Enoplea</taxon>
        <taxon>Dorylaimia</taxon>
        <taxon>Trichinellida</taxon>
        <taxon>Trichuridae</taxon>
        <taxon>Trichuris</taxon>
    </lineage>
</organism>
<dbReference type="AlphaFoldDB" id="A0A085LP39"/>
<gene>
    <name evidence="1" type="ORF">M513_12398</name>
</gene>
<evidence type="ECO:0000313" key="2">
    <source>
        <dbReference type="Proteomes" id="UP000030764"/>
    </source>
</evidence>
<name>A0A085LP39_9BILA</name>
<accession>A0A085LP39</accession>
<dbReference type="Proteomes" id="UP000030764">
    <property type="component" value="Unassembled WGS sequence"/>
</dbReference>
<sequence length="102" mass="11204">MVSLPPVLLGFRSAYSEHLKSSVAELLCVEPLQLPGEFLSPNNYIKLSEDLNLNTCSHVYLPEGTTHDALLSPPSEPHLVVGRNDKNHTAWIPSKNISVSID</sequence>
<reference evidence="1 2" key="1">
    <citation type="journal article" date="2014" name="Nat. Genet.">
        <title>Genome and transcriptome of the porcine whipworm Trichuris suis.</title>
        <authorList>
            <person name="Jex A.R."/>
            <person name="Nejsum P."/>
            <person name="Schwarz E.M."/>
            <person name="Hu L."/>
            <person name="Young N.D."/>
            <person name="Hall R.S."/>
            <person name="Korhonen P.K."/>
            <person name="Liao S."/>
            <person name="Thamsborg S."/>
            <person name="Xia J."/>
            <person name="Xu P."/>
            <person name="Wang S."/>
            <person name="Scheerlinck J.P."/>
            <person name="Hofmann A."/>
            <person name="Sternberg P.W."/>
            <person name="Wang J."/>
            <person name="Gasser R.B."/>
        </authorList>
    </citation>
    <scope>NUCLEOTIDE SEQUENCE [LARGE SCALE GENOMIC DNA]</scope>
    <source>
        <strain evidence="1">DCEP-RM93M</strain>
    </source>
</reference>
<protein>
    <submittedName>
        <fullName evidence="1">Uncharacterized protein</fullName>
    </submittedName>
</protein>
<proteinExistence type="predicted"/>